<evidence type="ECO:0000256" key="5">
    <source>
        <dbReference type="SAM" id="MobiDB-lite"/>
    </source>
</evidence>
<proteinExistence type="inferred from homology"/>
<dbReference type="InterPro" id="IPR001959">
    <property type="entry name" value="Transposase"/>
</dbReference>
<dbReference type="Pfam" id="PF07282">
    <property type="entry name" value="Cas12f1-like_TNB"/>
    <property type="match status" value="1"/>
</dbReference>
<sequence length="386" mass="43221">MGVEVVRYNYRLRPGSIAEHALMQEWHRCRFLWNEAVHQHKAGGRPTFGKLATQLTEARKRSSWLRDGSQVAQQQTLRTYAQALEASFTVKGRGRPRGKSRKTTSPSLEYTRRGFRIRDGRLVLAKGVSIPVVWSRELPSEPSSVRITRDSLGHWYASFVVTREVEPAPGAPGGSGIGVDWGVARTATTTDERFDLSYGGHRKRCAAEPAKAQRKTARRRGKGHPPSKGYRRARTHAAKIVTKAARRNRHEARVWAKRVVDNHELIAVEDFRPRFLARSTMARQAADAAIGSAKRELIERGRRAGRKVVMVRPAYTTMTCSRCFARTKQRLELAERIFRCQGCGYIACRDRNAARVVPAVAERGHTGVDDVGQSDHLLRVGGAVAV</sequence>
<dbReference type="NCBIfam" id="NF040570">
    <property type="entry name" value="guided_TnpB"/>
    <property type="match status" value="1"/>
</dbReference>
<feature type="region of interest" description="Disordered" evidence="5">
    <location>
        <begin position="205"/>
        <end position="235"/>
    </location>
</feature>
<name>A0ABQ0YUQ1_9NOCA</name>
<accession>A0ABQ0YUQ1</accession>
<evidence type="ECO:0000256" key="3">
    <source>
        <dbReference type="ARBA" id="ARBA00023125"/>
    </source>
</evidence>
<reference evidence="8 9" key="1">
    <citation type="journal article" date="2018" name="Biodegradation">
        <title>1,4-Dioxane degradation characteristics of Rhodococcus aetherivorans JCM 14343.</title>
        <authorList>
            <person name="Inoue D."/>
            <person name="Tsunoda T."/>
            <person name="Yamamoto N."/>
            <person name="Ike M."/>
            <person name="Sei K."/>
        </authorList>
    </citation>
    <scope>NUCLEOTIDE SEQUENCE [LARGE SCALE GENOMIC DNA]</scope>
    <source>
        <strain evidence="8 9">JCM 14343</strain>
    </source>
</reference>
<dbReference type="EMBL" id="BLAH01000197">
    <property type="protein sequence ID" value="GES40272.1"/>
    <property type="molecule type" value="Genomic_DNA"/>
</dbReference>
<dbReference type="Proteomes" id="UP000325466">
    <property type="component" value="Unassembled WGS sequence"/>
</dbReference>
<comment type="caution">
    <text evidence="8">The sequence shown here is derived from an EMBL/GenBank/DDBJ whole genome shotgun (WGS) entry which is preliminary data.</text>
</comment>
<keyword evidence="4" id="KW-0233">DNA recombination</keyword>
<evidence type="ECO:0000313" key="8">
    <source>
        <dbReference type="EMBL" id="GES40272.1"/>
    </source>
</evidence>
<feature type="compositionally biased region" description="Basic residues" evidence="5">
    <location>
        <begin position="212"/>
        <end position="235"/>
    </location>
</feature>
<evidence type="ECO:0000256" key="4">
    <source>
        <dbReference type="ARBA" id="ARBA00023172"/>
    </source>
</evidence>
<evidence type="ECO:0000256" key="1">
    <source>
        <dbReference type="ARBA" id="ARBA00008761"/>
    </source>
</evidence>
<evidence type="ECO:0000313" key="9">
    <source>
        <dbReference type="Proteomes" id="UP000325466"/>
    </source>
</evidence>
<keyword evidence="9" id="KW-1185">Reference proteome</keyword>
<evidence type="ECO:0000259" key="6">
    <source>
        <dbReference type="Pfam" id="PF01385"/>
    </source>
</evidence>
<dbReference type="InterPro" id="IPR010095">
    <property type="entry name" value="Cas12f1-like_TNB"/>
</dbReference>
<keyword evidence="2" id="KW-0815">Transposition</keyword>
<protein>
    <submittedName>
        <fullName evidence="8">Mobile element protein</fullName>
    </submittedName>
</protein>
<dbReference type="RefSeq" id="WP_029545283.1">
    <property type="nucleotide sequence ID" value="NZ_BAAAYP010000009.1"/>
</dbReference>
<evidence type="ECO:0000256" key="2">
    <source>
        <dbReference type="ARBA" id="ARBA00022578"/>
    </source>
</evidence>
<comment type="similarity">
    <text evidence="1">In the C-terminal section; belongs to the transposase 35 family.</text>
</comment>
<gene>
    <name evidence="8" type="ORF">RAJCM14343_5555</name>
</gene>
<evidence type="ECO:0000259" key="7">
    <source>
        <dbReference type="Pfam" id="PF07282"/>
    </source>
</evidence>
<organism evidence="8 9">
    <name type="scientific">Rhodococcus aetherivorans</name>
    <dbReference type="NCBI Taxonomy" id="191292"/>
    <lineage>
        <taxon>Bacteria</taxon>
        <taxon>Bacillati</taxon>
        <taxon>Actinomycetota</taxon>
        <taxon>Actinomycetes</taxon>
        <taxon>Mycobacteriales</taxon>
        <taxon>Nocardiaceae</taxon>
        <taxon>Rhodococcus</taxon>
    </lineage>
</organism>
<dbReference type="Pfam" id="PF01385">
    <property type="entry name" value="OrfB_IS605"/>
    <property type="match status" value="1"/>
</dbReference>
<feature type="domain" description="Cas12f1-like TNB" evidence="7">
    <location>
        <begin position="297"/>
        <end position="356"/>
    </location>
</feature>
<feature type="domain" description="Probable transposase IS891/IS1136/IS1341" evidence="6">
    <location>
        <begin position="165"/>
        <end position="271"/>
    </location>
</feature>
<keyword evidence="3" id="KW-0238">DNA-binding</keyword>